<dbReference type="EC" id="3.5.4.31" evidence="4"/>
<dbReference type="InterPro" id="IPR006680">
    <property type="entry name" value="Amidohydro-rel"/>
</dbReference>
<evidence type="ECO:0000256" key="2">
    <source>
        <dbReference type="ARBA" id="ARBA00022801"/>
    </source>
</evidence>
<comment type="function">
    <text evidence="4">Catalyzes the deamination of 5-methylthioadenosine and S-adenosyl-L-homocysteine into 5-methylthioinosine and S-inosyl-L-homocysteine, respectively. Is also able to deaminate adenosine.</text>
</comment>
<dbReference type="PANTHER" id="PTHR43794:SF11">
    <property type="entry name" value="AMIDOHYDROLASE-RELATED DOMAIN-CONTAINING PROTEIN"/>
    <property type="match status" value="1"/>
</dbReference>
<dbReference type="Gene3D" id="3.20.20.140">
    <property type="entry name" value="Metal-dependent hydrolases"/>
    <property type="match status" value="1"/>
</dbReference>
<proteinExistence type="inferred from homology"/>
<keyword evidence="2 4" id="KW-0378">Hydrolase</keyword>
<gene>
    <name evidence="4" type="primary">mtaD</name>
    <name evidence="6" type="ORF">SAMN05660337_2225</name>
</gene>
<sequence>MSLLECDLIIYGSSVITQDENRSIINDGAIAVTGNKISDVGPKSEINRKWTASKTLDSGKSILMPGMINSHTHVPMTLMRGVADDLPLLTWLHDYIFPIEAGLNKELVELGAHLGCAEMIAGGTTAFLDGYMHEDAVGKAVDESGIKAVLGEGFFEFPSPFFKTAEQAWEVMEGLHERFSKHDRISISITPHAVFTTNPDQLVESMELAEKLDVPWQIHCAESIPETELTLKKFGKRPLEVLRDNGLLTARTRIHHCVDVTEQEISLLSSSGTMVSHNPQSNLKLGSGICPLTKLLDAGITVGLGTDGAASNNDLNMFEEMRTAALLQKGILQDPTAIPAQTALDLATVNSADFLGLTDTGSIKPGMKADIIAINMNKMHLKPVYNPLSHVVYCVGAQDVSLTICDGKVLYHDGKHFTVDIETVSHEAEKAVKWALSRLKNH</sequence>
<feature type="binding site" evidence="4">
    <location>
        <position position="192"/>
    </location>
    <ligand>
        <name>substrate</name>
    </ligand>
</feature>
<dbReference type="Gene3D" id="2.30.40.10">
    <property type="entry name" value="Urease, subunit C, domain 1"/>
    <property type="match status" value="1"/>
</dbReference>
<evidence type="ECO:0000313" key="6">
    <source>
        <dbReference type="EMBL" id="SDL13890.1"/>
    </source>
</evidence>
<evidence type="ECO:0000256" key="4">
    <source>
        <dbReference type="HAMAP-Rule" id="MF_01281"/>
    </source>
</evidence>
<comment type="catalytic activity">
    <reaction evidence="4">
        <text>S-methyl-5'-thioadenosine + H2O + H(+) = S-methyl-5'-thioinosine + NH4(+)</text>
        <dbReference type="Rhea" id="RHEA:25025"/>
        <dbReference type="ChEBI" id="CHEBI:15377"/>
        <dbReference type="ChEBI" id="CHEBI:15378"/>
        <dbReference type="ChEBI" id="CHEBI:17509"/>
        <dbReference type="ChEBI" id="CHEBI:28938"/>
        <dbReference type="ChEBI" id="CHEBI:48595"/>
        <dbReference type="EC" id="3.5.4.31"/>
    </reaction>
</comment>
<name>A0A1G9HLR4_9BACT</name>
<feature type="binding site" evidence="4">
    <location>
        <position position="222"/>
    </location>
    <ligand>
        <name>substrate</name>
    </ligand>
</feature>
<evidence type="ECO:0000256" key="3">
    <source>
        <dbReference type="ARBA" id="ARBA00022833"/>
    </source>
</evidence>
<comment type="catalytic activity">
    <reaction evidence="4">
        <text>S-adenosyl-L-homocysteine + H2O + H(+) = S-inosyl-L-homocysteine + NH4(+)</text>
        <dbReference type="Rhea" id="RHEA:20716"/>
        <dbReference type="ChEBI" id="CHEBI:15377"/>
        <dbReference type="ChEBI" id="CHEBI:15378"/>
        <dbReference type="ChEBI" id="CHEBI:28938"/>
        <dbReference type="ChEBI" id="CHEBI:57856"/>
        <dbReference type="ChEBI" id="CHEBI:57985"/>
        <dbReference type="EC" id="3.5.4.28"/>
    </reaction>
</comment>
<dbReference type="Pfam" id="PF01979">
    <property type="entry name" value="Amidohydro_1"/>
    <property type="match status" value="1"/>
</dbReference>
<organism evidence="6 7">
    <name type="scientific">Maridesulfovibrio ferrireducens</name>
    <dbReference type="NCBI Taxonomy" id="246191"/>
    <lineage>
        <taxon>Bacteria</taxon>
        <taxon>Pseudomonadati</taxon>
        <taxon>Thermodesulfobacteriota</taxon>
        <taxon>Desulfovibrionia</taxon>
        <taxon>Desulfovibrionales</taxon>
        <taxon>Desulfovibrionaceae</taxon>
        <taxon>Maridesulfovibrio</taxon>
    </lineage>
</organism>
<keyword evidence="7" id="KW-1185">Reference proteome</keyword>
<dbReference type="InterPro" id="IPR011059">
    <property type="entry name" value="Metal-dep_hydrolase_composite"/>
</dbReference>
<feature type="binding site" evidence="4">
    <location>
        <position position="71"/>
    </location>
    <ligand>
        <name>Zn(2+)</name>
        <dbReference type="ChEBI" id="CHEBI:29105"/>
    </ligand>
</feature>
<dbReference type="InterPro" id="IPR050287">
    <property type="entry name" value="MTA/SAH_deaminase"/>
</dbReference>
<keyword evidence="3 4" id="KW-0862">Zinc</keyword>
<dbReference type="InterPro" id="IPR032466">
    <property type="entry name" value="Metal_Hydrolase"/>
</dbReference>
<dbReference type="AlphaFoldDB" id="A0A1G9HLR4"/>
<dbReference type="EMBL" id="FNGA01000003">
    <property type="protein sequence ID" value="SDL13890.1"/>
    <property type="molecule type" value="Genomic_DNA"/>
</dbReference>
<keyword evidence="1 4" id="KW-0479">Metal-binding</keyword>
<comment type="caution">
    <text evidence="4">Lacks conserved residue(s) required for the propagation of feature annotation.</text>
</comment>
<dbReference type="SUPFAM" id="SSF51556">
    <property type="entry name" value="Metallo-dependent hydrolases"/>
    <property type="match status" value="1"/>
</dbReference>
<dbReference type="GO" id="GO:0090614">
    <property type="term" value="F:5'-methylthioadenosine deaminase activity"/>
    <property type="evidence" value="ECO:0007669"/>
    <property type="project" value="UniProtKB-UniRule"/>
</dbReference>
<feature type="binding site" evidence="4">
    <location>
        <position position="307"/>
    </location>
    <ligand>
        <name>substrate</name>
    </ligand>
</feature>
<dbReference type="FunFam" id="3.20.20.140:FF:000014">
    <property type="entry name" value="5-methylthioadenosine/S-adenosylhomocysteine deaminase"/>
    <property type="match status" value="1"/>
</dbReference>
<protein>
    <recommendedName>
        <fullName evidence="4">5-methylthioadenosine/S-adenosylhomocysteine deaminase</fullName>
        <shortName evidence="4">MTA/SAH deaminase</shortName>
        <ecNumber evidence="4">3.5.4.28</ecNumber>
        <ecNumber evidence="4">3.5.4.31</ecNumber>
    </recommendedName>
</protein>
<feature type="domain" description="Amidohydrolase-related" evidence="5">
    <location>
        <begin position="62"/>
        <end position="409"/>
    </location>
</feature>
<dbReference type="SUPFAM" id="SSF51338">
    <property type="entry name" value="Composite domain of metallo-dependent hydrolases"/>
    <property type="match status" value="1"/>
</dbReference>
<evidence type="ECO:0000313" key="7">
    <source>
        <dbReference type="Proteomes" id="UP000199053"/>
    </source>
</evidence>
<dbReference type="CDD" id="cd01298">
    <property type="entry name" value="ATZ_TRZ_like"/>
    <property type="match status" value="1"/>
</dbReference>
<feature type="binding site" evidence="4">
    <location>
        <position position="100"/>
    </location>
    <ligand>
        <name>substrate</name>
    </ligand>
</feature>
<dbReference type="GO" id="GO:0050270">
    <property type="term" value="F:S-adenosylhomocysteine deaminase activity"/>
    <property type="evidence" value="ECO:0007669"/>
    <property type="project" value="UniProtKB-UniRule"/>
</dbReference>
<comment type="similarity">
    <text evidence="4">Belongs to the metallo-dependent hydrolases superfamily. MTA/SAH deaminase family.</text>
</comment>
<evidence type="ECO:0000256" key="1">
    <source>
        <dbReference type="ARBA" id="ARBA00022723"/>
    </source>
</evidence>
<feature type="binding site" evidence="4">
    <location>
        <position position="73"/>
    </location>
    <ligand>
        <name>Zn(2+)</name>
        <dbReference type="ChEBI" id="CHEBI:29105"/>
    </ligand>
</feature>
<feature type="binding site" evidence="4">
    <location>
        <position position="219"/>
    </location>
    <ligand>
        <name>Zn(2+)</name>
        <dbReference type="ChEBI" id="CHEBI:29105"/>
    </ligand>
</feature>
<comment type="cofactor">
    <cofactor evidence="4">
        <name>Zn(2+)</name>
        <dbReference type="ChEBI" id="CHEBI:29105"/>
    </cofactor>
    <text evidence="4">Binds 1 zinc ion per subunit.</text>
</comment>
<dbReference type="HAMAP" id="MF_01281">
    <property type="entry name" value="MTA_SAH_deamin"/>
    <property type="match status" value="1"/>
</dbReference>
<dbReference type="PANTHER" id="PTHR43794">
    <property type="entry name" value="AMINOHYDROLASE SSNA-RELATED"/>
    <property type="match status" value="1"/>
</dbReference>
<dbReference type="InterPro" id="IPR023512">
    <property type="entry name" value="Deaminase_MtaD/DadD"/>
</dbReference>
<dbReference type="STRING" id="246191.SAMN05660337_2225"/>
<dbReference type="EC" id="3.5.4.28" evidence="4"/>
<reference evidence="7" key="1">
    <citation type="submission" date="2016-10" db="EMBL/GenBank/DDBJ databases">
        <authorList>
            <person name="Varghese N."/>
            <person name="Submissions S."/>
        </authorList>
    </citation>
    <scope>NUCLEOTIDE SEQUENCE [LARGE SCALE GENOMIC DNA]</scope>
    <source>
        <strain evidence="7">DSM 16995</strain>
    </source>
</reference>
<accession>A0A1G9HLR4</accession>
<feature type="binding site" evidence="4">
    <location>
        <position position="307"/>
    </location>
    <ligand>
        <name>Zn(2+)</name>
        <dbReference type="ChEBI" id="CHEBI:29105"/>
    </ligand>
</feature>
<dbReference type="GO" id="GO:0046872">
    <property type="term" value="F:metal ion binding"/>
    <property type="evidence" value="ECO:0007669"/>
    <property type="project" value="UniProtKB-KW"/>
</dbReference>
<dbReference type="Proteomes" id="UP000199053">
    <property type="component" value="Unassembled WGS sequence"/>
</dbReference>
<dbReference type="OrthoDB" id="9807210at2"/>
<evidence type="ECO:0000259" key="5">
    <source>
        <dbReference type="Pfam" id="PF01979"/>
    </source>
</evidence>